<dbReference type="KEGG" id="cdep:91087234"/>
<dbReference type="Gene3D" id="3.90.1150.80">
    <property type="match status" value="1"/>
</dbReference>
<evidence type="ECO:0000313" key="3">
    <source>
        <dbReference type="EMBL" id="WVN87828.1"/>
    </source>
</evidence>
<reference evidence="3" key="3">
    <citation type="submission" date="2024-01" db="EMBL/GenBank/DDBJ databases">
        <authorList>
            <person name="Coelho M.A."/>
            <person name="David-Palma M."/>
            <person name="Shea T."/>
            <person name="Sun S."/>
            <person name="Cuomo C.A."/>
            <person name="Heitman J."/>
        </authorList>
    </citation>
    <scope>NUCLEOTIDE SEQUENCE</scope>
    <source>
        <strain evidence="3">CBS 7841</strain>
    </source>
</reference>
<feature type="region of interest" description="Disordered" evidence="2">
    <location>
        <begin position="210"/>
        <end position="235"/>
    </location>
</feature>
<proteinExistence type="predicted"/>
<dbReference type="GO" id="GO:0051315">
    <property type="term" value="P:attachment of mitotic spindle microtubules to kinetochore"/>
    <property type="evidence" value="ECO:0007669"/>
    <property type="project" value="TreeGrafter"/>
</dbReference>
<keyword evidence="4" id="KW-1185">Reference proteome</keyword>
<dbReference type="GeneID" id="91087234"/>
<dbReference type="GO" id="GO:0072686">
    <property type="term" value="C:mitotic spindle"/>
    <property type="evidence" value="ECO:0007669"/>
    <property type="project" value="TreeGrafter"/>
</dbReference>
<dbReference type="Proteomes" id="UP000094043">
    <property type="component" value="Chromosome 3"/>
</dbReference>
<dbReference type="PANTHER" id="PTHR28006:SF1">
    <property type="entry name" value="MONOPOLIN COMPLEX SUBUNIT CSM1"/>
    <property type="match status" value="1"/>
</dbReference>
<evidence type="ECO:0000313" key="4">
    <source>
        <dbReference type="Proteomes" id="UP000094043"/>
    </source>
</evidence>
<feature type="coiled-coil region" evidence="1">
    <location>
        <begin position="127"/>
        <end position="154"/>
    </location>
</feature>
<feature type="region of interest" description="Disordered" evidence="2">
    <location>
        <begin position="1"/>
        <end position="65"/>
    </location>
</feature>
<dbReference type="PANTHER" id="PTHR28006">
    <property type="entry name" value="MONOPOLIN COMPLEX SUBUNIT CSM1"/>
    <property type="match status" value="1"/>
</dbReference>
<protein>
    <submittedName>
        <fullName evidence="3">Uncharacterized protein</fullName>
    </submittedName>
</protein>
<dbReference type="CDD" id="cd23787">
    <property type="entry name" value="RWD_CSM1"/>
    <property type="match status" value="1"/>
</dbReference>
<sequence>MVSSSLSRSTTKKSGKENVPARGHSKALVDDMDDGNTETSQDEAPPSTKQKTKRSLQEVSEDMVAPKDLKRKLGAMTAERDRLITQRDTFSKQFEELSRLRSSEAEGLLEKYKQKAELHAKTQNDIIASQTALMEKLQAKVQQLEKSLAAAREASLSSASGPIESNEKPNPKEIKVLKDELAKVKSESMAKDEKIINLEREYKAEVEHSRSLQASSKIPASAPTTTALSNTPEEAEKDAASLGLYEDLTLLNIANVKIKPGRYGKERTFNCVMSVNGQSLNFKLRCYTEVDKTNVKDPYTKLVHYTPELLQHEPEAFVQKLDYFGKEFVVARDQLAGFFVELRAKMGEEEE</sequence>
<organism evidence="3 4">
    <name type="scientific">Cryptococcus depauperatus CBS 7841</name>
    <dbReference type="NCBI Taxonomy" id="1295531"/>
    <lineage>
        <taxon>Eukaryota</taxon>
        <taxon>Fungi</taxon>
        <taxon>Dikarya</taxon>
        <taxon>Basidiomycota</taxon>
        <taxon>Agaricomycotina</taxon>
        <taxon>Tremellomycetes</taxon>
        <taxon>Tremellales</taxon>
        <taxon>Cryptococcaceae</taxon>
        <taxon>Cryptococcus</taxon>
    </lineage>
</organism>
<dbReference type="OrthoDB" id="3216420at2759"/>
<reference evidence="3" key="1">
    <citation type="submission" date="2016-06" db="EMBL/GenBank/DDBJ databases">
        <authorList>
            <person name="Cuomo C."/>
            <person name="Litvintseva A."/>
            <person name="Heitman J."/>
            <person name="Chen Y."/>
            <person name="Sun S."/>
            <person name="Springer D."/>
            <person name="Dromer F."/>
            <person name="Young S."/>
            <person name="Zeng Q."/>
            <person name="Chapman S."/>
            <person name="Gujja S."/>
            <person name="Saif S."/>
            <person name="Birren B."/>
        </authorList>
    </citation>
    <scope>NUCLEOTIDE SEQUENCE</scope>
    <source>
        <strain evidence="3">CBS 7841</strain>
    </source>
</reference>
<name>A0A1E3IPR9_9TREE</name>
<dbReference type="VEuPathDB" id="FungiDB:L203_01708"/>
<dbReference type="GO" id="GO:0045144">
    <property type="term" value="P:meiotic sister chromatid segregation"/>
    <property type="evidence" value="ECO:0007669"/>
    <property type="project" value="TreeGrafter"/>
</dbReference>
<dbReference type="InterPro" id="IPR038608">
    <property type="entry name" value="Csm1/Pcs1_C_sf"/>
</dbReference>
<dbReference type="InterPro" id="IPR040349">
    <property type="entry name" value="Csm1/Pcs1"/>
</dbReference>
<evidence type="ECO:0000256" key="1">
    <source>
        <dbReference type="SAM" id="Coils"/>
    </source>
</evidence>
<reference evidence="3" key="2">
    <citation type="journal article" date="2022" name="Elife">
        <title>Obligate sexual reproduction of a homothallic fungus closely related to the Cryptococcus pathogenic species complex.</title>
        <authorList>
            <person name="Passer A.R."/>
            <person name="Clancey S.A."/>
            <person name="Shea T."/>
            <person name="David-Palma M."/>
            <person name="Averette A.F."/>
            <person name="Boekhout T."/>
            <person name="Porcel B.M."/>
            <person name="Nowrousian M."/>
            <person name="Cuomo C.A."/>
            <person name="Sun S."/>
            <person name="Heitman J."/>
            <person name="Coelho M.A."/>
        </authorList>
    </citation>
    <scope>NUCLEOTIDE SEQUENCE</scope>
    <source>
        <strain evidence="3">CBS 7841</strain>
    </source>
</reference>
<dbReference type="GO" id="GO:0034506">
    <property type="term" value="C:chromosome, centromeric core domain"/>
    <property type="evidence" value="ECO:0007669"/>
    <property type="project" value="TreeGrafter"/>
</dbReference>
<dbReference type="RefSeq" id="XP_066068528.1">
    <property type="nucleotide sequence ID" value="XM_066212431.1"/>
</dbReference>
<dbReference type="GO" id="GO:0005730">
    <property type="term" value="C:nucleolus"/>
    <property type="evidence" value="ECO:0007669"/>
    <property type="project" value="TreeGrafter"/>
</dbReference>
<accession>A0A1E3IPR9</accession>
<evidence type="ECO:0000256" key="2">
    <source>
        <dbReference type="SAM" id="MobiDB-lite"/>
    </source>
</evidence>
<dbReference type="GO" id="GO:1990644">
    <property type="term" value="F:microtubule site clamp"/>
    <property type="evidence" value="ECO:0007669"/>
    <property type="project" value="TreeGrafter"/>
</dbReference>
<gene>
    <name evidence="3" type="ORF">L203_103023</name>
</gene>
<keyword evidence="1" id="KW-0175">Coiled coil</keyword>
<feature type="compositionally biased region" description="Polar residues" evidence="2">
    <location>
        <begin position="211"/>
        <end position="232"/>
    </location>
</feature>
<dbReference type="AlphaFoldDB" id="A0A1E3IPR9"/>
<dbReference type="GO" id="GO:0033551">
    <property type="term" value="C:monopolin complex"/>
    <property type="evidence" value="ECO:0007669"/>
    <property type="project" value="InterPro"/>
</dbReference>
<dbReference type="EMBL" id="CP143786">
    <property type="protein sequence ID" value="WVN87828.1"/>
    <property type="molecule type" value="Genomic_DNA"/>
</dbReference>